<accession>B7VU16</accession>
<dbReference type="AlphaFoldDB" id="B7VU16"/>
<dbReference type="PROSITE" id="PS51257">
    <property type="entry name" value="PROKAR_LIPOPROTEIN"/>
    <property type="match status" value="1"/>
</dbReference>
<gene>
    <name evidence="2" type="ordered locus">VS_II1489</name>
</gene>
<protein>
    <submittedName>
        <fullName evidence="2">Predicted Zn-dependent hydrolase of the beta-lactamase fold</fullName>
    </submittedName>
</protein>
<dbReference type="KEGG" id="vsp:VS_II1489"/>
<keyword evidence="1" id="KW-0732">Signal</keyword>
<dbReference type="GO" id="GO:0016787">
    <property type="term" value="F:hydrolase activity"/>
    <property type="evidence" value="ECO:0007669"/>
    <property type="project" value="UniProtKB-KW"/>
</dbReference>
<keyword evidence="2" id="KW-0378">Hydrolase</keyword>
<dbReference type="STRING" id="575788.VS_II1489"/>
<dbReference type="EMBL" id="FM954973">
    <property type="protein sequence ID" value="CAV27675.1"/>
    <property type="molecule type" value="Genomic_DNA"/>
</dbReference>
<proteinExistence type="predicted"/>
<evidence type="ECO:0000313" key="2">
    <source>
        <dbReference type="EMBL" id="CAV27675.1"/>
    </source>
</evidence>
<reference evidence="2 3" key="1">
    <citation type="submission" date="2009-02" db="EMBL/GenBank/DDBJ databases">
        <title>Vibrio splendidus str. LGP32 complete genome.</title>
        <authorList>
            <person name="Mazel D."/>
            <person name="Le Roux F."/>
        </authorList>
    </citation>
    <scope>NUCLEOTIDE SEQUENCE [LARGE SCALE GENOMIC DNA]</scope>
    <source>
        <strain evidence="2 3">LGP32</strain>
    </source>
</reference>
<dbReference type="HOGENOM" id="CLU_663826_0_0_6"/>
<evidence type="ECO:0000256" key="1">
    <source>
        <dbReference type="SAM" id="SignalP"/>
    </source>
</evidence>
<evidence type="ECO:0000313" key="3">
    <source>
        <dbReference type="Proteomes" id="UP000009100"/>
    </source>
</evidence>
<feature type="signal peptide" evidence="1">
    <location>
        <begin position="1"/>
        <end position="32"/>
    </location>
</feature>
<name>B7VU16_VIBA3</name>
<dbReference type="eggNOG" id="ENOG5032QYS">
    <property type="taxonomic scope" value="Bacteria"/>
</dbReference>
<feature type="chain" id="PRO_5002863024" evidence="1">
    <location>
        <begin position="33"/>
        <end position="433"/>
    </location>
</feature>
<dbReference type="Proteomes" id="UP000009100">
    <property type="component" value="Chromosome 2"/>
</dbReference>
<organism evidence="2 3">
    <name type="scientific">Vibrio atlanticus (strain LGP32)</name>
    <name type="common">Vibrio splendidus (strain Mel32)</name>
    <dbReference type="NCBI Taxonomy" id="575788"/>
    <lineage>
        <taxon>Bacteria</taxon>
        <taxon>Pseudomonadati</taxon>
        <taxon>Pseudomonadota</taxon>
        <taxon>Gammaproteobacteria</taxon>
        <taxon>Vibrionales</taxon>
        <taxon>Vibrionaceae</taxon>
        <taxon>Vibrio</taxon>
    </lineage>
</organism>
<sequence length="433" mass="48383">MDVMKASNRRFHIKSSIATLLAFSCMSNTIQADDLSLAWDWQLSAEAIESRESPFSPLASDQSQSLNGLLDLEVGYGNWLGLFAVKANDILSNNPQQQDASFESEFIVRELFWQGGVELSNSLIGDHYLDVTLGKVRLDWGVGYGYRPLDIIKPYRQNPVGIVAEEGAGVASASLFDMTGEWTLLYSDSSWTSQDVNEFEKQNQQQGFGVRRYNLVGDHEYQWVAYYDDVRHGLLGASLVSVLNLAWEFHGSVVYQRQSLGYSQPNSLLKPVYLEEQGEAYQALAGLTWANDMGHNVVLEYWFDSRAWSNSEWQSAIESAESLSVNPMTASLGGSYAQGYQHANLVQHNIMFHWSLDSTHGWLEDITPTFDVMLSPQDGGFIATQWLNYQALDNGNSSLDLELAARFLGGKSDSAYASLPDSHMILLNIKGRF</sequence>